<reference evidence="7 8" key="1">
    <citation type="submission" date="2024-09" db="EMBL/GenBank/DDBJ databases">
        <authorList>
            <person name="Sun Q."/>
            <person name="Mori K."/>
        </authorList>
    </citation>
    <scope>NUCLEOTIDE SEQUENCE [LARGE SCALE GENOMIC DNA]</scope>
    <source>
        <strain evidence="7 8">CCM 4839</strain>
    </source>
</reference>
<evidence type="ECO:0000313" key="7">
    <source>
        <dbReference type="EMBL" id="MFC0394112.1"/>
    </source>
</evidence>
<dbReference type="Pfam" id="PF13180">
    <property type="entry name" value="PDZ_2"/>
    <property type="match status" value="1"/>
</dbReference>
<dbReference type="EC" id="3.4.21.-" evidence="7"/>
<dbReference type="InterPro" id="IPR043504">
    <property type="entry name" value="Peptidase_S1_PA_chymotrypsin"/>
</dbReference>
<dbReference type="RefSeq" id="WP_204822397.1">
    <property type="nucleotide sequence ID" value="NZ_JANHOF010000022.1"/>
</dbReference>
<dbReference type="GO" id="GO:0006508">
    <property type="term" value="P:proteolysis"/>
    <property type="evidence" value="ECO:0007669"/>
    <property type="project" value="UniProtKB-KW"/>
</dbReference>
<dbReference type="PANTHER" id="PTHR22939:SF129">
    <property type="entry name" value="SERINE PROTEASE HTRA2, MITOCHONDRIAL"/>
    <property type="match status" value="1"/>
</dbReference>
<feature type="domain" description="PDZ" evidence="6">
    <location>
        <begin position="379"/>
        <end position="446"/>
    </location>
</feature>
<evidence type="ECO:0000256" key="2">
    <source>
        <dbReference type="ARBA" id="ARBA00022670"/>
    </source>
</evidence>
<comment type="similarity">
    <text evidence="1">Belongs to the peptidase S1C family.</text>
</comment>
<keyword evidence="2 7" id="KW-0645">Protease</keyword>
<keyword evidence="8" id="KW-1185">Reference proteome</keyword>
<dbReference type="Pfam" id="PF13365">
    <property type="entry name" value="Trypsin_2"/>
    <property type="match status" value="1"/>
</dbReference>
<name>A0ABV6JEF4_9BACL</name>
<dbReference type="InterPro" id="IPR001940">
    <property type="entry name" value="Peptidase_S1C"/>
</dbReference>
<organism evidence="7 8">
    <name type="scientific">Paenibacillus mendelii</name>
    <dbReference type="NCBI Taxonomy" id="206163"/>
    <lineage>
        <taxon>Bacteria</taxon>
        <taxon>Bacillati</taxon>
        <taxon>Bacillota</taxon>
        <taxon>Bacilli</taxon>
        <taxon>Bacillales</taxon>
        <taxon>Paenibacillaceae</taxon>
        <taxon>Paenibacillus</taxon>
    </lineage>
</organism>
<comment type="caution">
    <text evidence="7">The sequence shown here is derived from an EMBL/GenBank/DDBJ whole genome shotgun (WGS) entry which is preliminary data.</text>
</comment>
<protein>
    <submittedName>
        <fullName evidence="7">S1C family serine protease</fullName>
        <ecNumber evidence="7">3.4.21.-</ecNumber>
    </submittedName>
</protein>
<keyword evidence="5" id="KW-1133">Transmembrane helix</keyword>
<evidence type="ECO:0000259" key="6">
    <source>
        <dbReference type="Pfam" id="PF13180"/>
    </source>
</evidence>
<dbReference type="GO" id="GO:0008233">
    <property type="term" value="F:peptidase activity"/>
    <property type="evidence" value="ECO:0007669"/>
    <property type="project" value="UniProtKB-KW"/>
</dbReference>
<evidence type="ECO:0000256" key="5">
    <source>
        <dbReference type="SAM" id="Phobius"/>
    </source>
</evidence>
<dbReference type="InterPro" id="IPR036034">
    <property type="entry name" value="PDZ_sf"/>
</dbReference>
<evidence type="ECO:0000313" key="8">
    <source>
        <dbReference type="Proteomes" id="UP001589818"/>
    </source>
</evidence>
<dbReference type="InterPro" id="IPR009003">
    <property type="entry name" value="Peptidase_S1_PA"/>
</dbReference>
<dbReference type="SUPFAM" id="SSF50156">
    <property type="entry name" value="PDZ domain-like"/>
    <property type="match status" value="1"/>
</dbReference>
<dbReference type="PANTHER" id="PTHR22939">
    <property type="entry name" value="SERINE PROTEASE FAMILY S1C HTRA-RELATED"/>
    <property type="match status" value="1"/>
</dbReference>
<dbReference type="Proteomes" id="UP001589818">
    <property type="component" value="Unassembled WGS sequence"/>
</dbReference>
<keyword evidence="3 7" id="KW-0378">Hydrolase</keyword>
<proteinExistence type="inferred from homology"/>
<gene>
    <name evidence="7" type="ORF">ACFFJ8_22420</name>
</gene>
<evidence type="ECO:0000256" key="4">
    <source>
        <dbReference type="ARBA" id="ARBA00022825"/>
    </source>
</evidence>
<dbReference type="PRINTS" id="PR00834">
    <property type="entry name" value="PROTEASES2C"/>
</dbReference>
<dbReference type="EMBL" id="JBHLVF010000039">
    <property type="protein sequence ID" value="MFC0394112.1"/>
    <property type="molecule type" value="Genomic_DNA"/>
</dbReference>
<accession>A0ABV6JEF4</accession>
<evidence type="ECO:0000256" key="1">
    <source>
        <dbReference type="ARBA" id="ARBA00010541"/>
    </source>
</evidence>
<keyword evidence="4" id="KW-0720">Serine protease</keyword>
<keyword evidence="5" id="KW-0812">Transmembrane</keyword>
<dbReference type="Gene3D" id="2.40.10.10">
    <property type="entry name" value="Trypsin-like serine proteases"/>
    <property type="match status" value="2"/>
</dbReference>
<evidence type="ECO:0000256" key="3">
    <source>
        <dbReference type="ARBA" id="ARBA00022801"/>
    </source>
</evidence>
<keyword evidence="5" id="KW-0472">Membrane</keyword>
<feature type="transmembrane region" description="Helical" evidence="5">
    <location>
        <begin position="44"/>
        <end position="66"/>
    </location>
</feature>
<dbReference type="SUPFAM" id="SSF50494">
    <property type="entry name" value="Trypsin-like serine proteases"/>
    <property type="match status" value="1"/>
</dbReference>
<dbReference type="InterPro" id="IPR001478">
    <property type="entry name" value="PDZ"/>
</dbReference>
<sequence>MSLFDDEFYSTRVSRRARWAKSDGKTGTFSAGPLRSRNWSKVRIAAISSVASSMVVVLVFGLVAGFDRGGGGSGGSLLAVSPVQTNNDPYERTIQAADKVRPAVVSIINEQKLPSVKGEETLDESDEAELAQAAVGSGVIFEKVKGKAHIITNAHVVAGAEAVKAVLSNGEMLEAELIGVDEITDLAVLEVNGDGIKTVAEIGDSSELRAGQWVMAIGNPLGLSDSLTMGIVSKTHRIIPVSLSQDGVYDWEQEVIQVDASINQGNSGGPLIDLNGKVVGINSMKVADFGVEGVGFAIPSQVAMPIVQSLLEYGKVKRPYLGVYTMDLEQYMAQQSIGAGGDEPEDLEILPEDGAESPGIGEDGLGDLPESDLKLPKDVEEGVIVLEAVGPSAEAGLAFNDVIVKLDKQSITSTMELRKYLYGKKSIGDDILVTYYRGGEKHTVTFTLEEKTDE</sequence>
<dbReference type="Gene3D" id="2.30.42.10">
    <property type="match status" value="1"/>
</dbReference>